<dbReference type="PANTHER" id="PTHR11733">
    <property type="entry name" value="ZINC METALLOPROTEASE FAMILY M13 NEPRILYSIN-RELATED"/>
    <property type="match status" value="1"/>
</dbReference>
<keyword evidence="15" id="KW-1185">Reference proteome</keyword>
<evidence type="ECO:0000256" key="13">
    <source>
        <dbReference type="SAM" id="Phobius"/>
    </source>
</evidence>
<evidence type="ECO:0000256" key="1">
    <source>
        <dbReference type="ARBA" id="ARBA00002145"/>
    </source>
</evidence>
<comment type="similarity">
    <text evidence="3">Belongs to the peptidase M13 family.</text>
</comment>
<proteinExistence type="inferred from homology"/>
<dbReference type="CTD" id="1889"/>
<dbReference type="Proteomes" id="UP000504617">
    <property type="component" value="Unplaced"/>
</dbReference>
<dbReference type="InterPro" id="IPR008753">
    <property type="entry name" value="Peptidase_M13_N"/>
</dbReference>
<organism evidence="15 16">
    <name type="scientific">Thamnophis sirtalis</name>
    <dbReference type="NCBI Taxonomy" id="35019"/>
    <lineage>
        <taxon>Eukaryota</taxon>
        <taxon>Metazoa</taxon>
        <taxon>Chordata</taxon>
        <taxon>Craniata</taxon>
        <taxon>Vertebrata</taxon>
        <taxon>Euteleostomi</taxon>
        <taxon>Lepidosauria</taxon>
        <taxon>Squamata</taxon>
        <taxon>Bifurcata</taxon>
        <taxon>Unidentata</taxon>
        <taxon>Episquamata</taxon>
        <taxon>Toxicofera</taxon>
        <taxon>Serpentes</taxon>
        <taxon>Colubroidea</taxon>
        <taxon>Colubridae</taxon>
        <taxon>Natricinae</taxon>
        <taxon>Thamnophis</taxon>
    </lineage>
</organism>
<comment type="function">
    <text evidence="1">Converts big endothelin-1 to endothelin-1.</text>
</comment>
<dbReference type="SUPFAM" id="SSF55486">
    <property type="entry name" value="Metalloproteases ('zincins'), catalytic domain"/>
    <property type="match status" value="1"/>
</dbReference>
<evidence type="ECO:0000256" key="3">
    <source>
        <dbReference type="ARBA" id="ARBA00007357"/>
    </source>
</evidence>
<feature type="region of interest" description="Disordered" evidence="12">
    <location>
        <begin position="224"/>
        <end position="250"/>
    </location>
</feature>
<sequence>MSTYKRATLDEEELVDSLEGEIYPNGIQVNFRGPGARKGCWAQRPQPEKRLLILTVILFLGLLACLSVLLFQYQTRPCLTQACISVTSSILSSLDQGVDPCEDFFSYACGGWIKNNPIPDGHSRWGTFNKLWEHNLAALKSLLENTTAASSLSEAERKVQRYYQSCMNESRIEELQARPLVDQIQKVAGGVLGSKGLTWREHPAFSASLKALWANPLWERTDAPGLSAQHPGSLGLQLPKLPAKPGFGSE</sequence>
<keyword evidence="5 13" id="KW-0812">Transmembrane</keyword>
<dbReference type="AlphaFoldDB" id="A0A6I9YM24"/>
<dbReference type="RefSeq" id="XP_013925282.1">
    <property type="nucleotide sequence ID" value="XM_014069807.1"/>
</dbReference>
<dbReference type="PROSITE" id="PS51885">
    <property type="entry name" value="NEPRILYSIN"/>
    <property type="match status" value="1"/>
</dbReference>
<evidence type="ECO:0000256" key="5">
    <source>
        <dbReference type="ARBA" id="ARBA00022692"/>
    </source>
</evidence>
<keyword evidence="10" id="KW-0325">Glycoprotein</keyword>
<dbReference type="InterPro" id="IPR042089">
    <property type="entry name" value="Peptidase_M13_dom_2"/>
</dbReference>
<evidence type="ECO:0000256" key="4">
    <source>
        <dbReference type="ARBA" id="ARBA00018448"/>
    </source>
</evidence>
<feature type="transmembrane region" description="Helical" evidence="13">
    <location>
        <begin position="51"/>
        <end position="73"/>
    </location>
</feature>
<dbReference type="Pfam" id="PF05649">
    <property type="entry name" value="Peptidase_M13_N"/>
    <property type="match status" value="1"/>
</dbReference>
<keyword evidence="7 13" id="KW-1133">Transmembrane helix</keyword>
<dbReference type="GO" id="GO:0004222">
    <property type="term" value="F:metalloendopeptidase activity"/>
    <property type="evidence" value="ECO:0007669"/>
    <property type="project" value="InterPro"/>
</dbReference>
<dbReference type="InterPro" id="IPR024079">
    <property type="entry name" value="MetalloPept_cat_dom_sf"/>
</dbReference>
<comment type="subunit">
    <text evidence="11">Homodimer; disulfide-linked. Interacts with PPP1R16B. Interacts with TSPAN8; this interaction recruits the endothelin converting enzyme ECE1 to tetraspanin-enriched microdomains and positively modulates its enzymatic activity.</text>
</comment>
<evidence type="ECO:0000256" key="7">
    <source>
        <dbReference type="ARBA" id="ARBA00022989"/>
    </source>
</evidence>
<comment type="subcellular location">
    <subcellularLocation>
        <location evidence="2">Cell membrane</location>
        <topology evidence="2">Single-pass type II membrane protein</topology>
    </subcellularLocation>
</comment>
<evidence type="ECO:0000259" key="14">
    <source>
        <dbReference type="Pfam" id="PF05649"/>
    </source>
</evidence>
<dbReference type="KEGG" id="tsr:106551664"/>
<evidence type="ECO:0000256" key="11">
    <source>
        <dbReference type="ARBA" id="ARBA00047067"/>
    </source>
</evidence>
<dbReference type="GO" id="GO:0016486">
    <property type="term" value="P:peptide hormone processing"/>
    <property type="evidence" value="ECO:0007669"/>
    <property type="project" value="TreeGrafter"/>
</dbReference>
<accession>A0A6I9YM24</accession>
<keyword evidence="9" id="KW-1015">Disulfide bond</keyword>
<name>A0A6I9YM24_9SAUR</name>
<reference evidence="16" key="1">
    <citation type="submission" date="2025-08" db="UniProtKB">
        <authorList>
            <consortium name="RefSeq"/>
        </authorList>
    </citation>
    <scope>IDENTIFICATION</scope>
    <source>
        <tissue evidence="16">Skeletal muscle</tissue>
    </source>
</reference>
<dbReference type="GeneID" id="106551664"/>
<evidence type="ECO:0000313" key="15">
    <source>
        <dbReference type="Proteomes" id="UP000504617"/>
    </source>
</evidence>
<dbReference type="PANTHER" id="PTHR11733:SF130">
    <property type="entry name" value="ENDOTHELIN-CONVERTING ENZYME 1"/>
    <property type="match status" value="1"/>
</dbReference>
<keyword evidence="6" id="KW-0735">Signal-anchor</keyword>
<dbReference type="InterPro" id="IPR000718">
    <property type="entry name" value="Peptidase_M13"/>
</dbReference>
<dbReference type="Gene3D" id="3.40.390.10">
    <property type="entry name" value="Collagenase (Catalytic Domain)"/>
    <property type="match status" value="1"/>
</dbReference>
<evidence type="ECO:0000256" key="12">
    <source>
        <dbReference type="SAM" id="MobiDB-lite"/>
    </source>
</evidence>
<feature type="domain" description="Peptidase M13 N-terminal" evidence="14">
    <location>
        <begin position="100"/>
        <end position="212"/>
    </location>
</feature>
<evidence type="ECO:0000313" key="16">
    <source>
        <dbReference type="RefSeq" id="XP_013925282.1"/>
    </source>
</evidence>
<dbReference type="GO" id="GO:0005886">
    <property type="term" value="C:plasma membrane"/>
    <property type="evidence" value="ECO:0007669"/>
    <property type="project" value="UniProtKB-SubCell"/>
</dbReference>
<evidence type="ECO:0000256" key="2">
    <source>
        <dbReference type="ARBA" id="ARBA00004401"/>
    </source>
</evidence>
<evidence type="ECO:0000256" key="8">
    <source>
        <dbReference type="ARBA" id="ARBA00023136"/>
    </source>
</evidence>
<dbReference type="Gene3D" id="1.10.1380.10">
    <property type="entry name" value="Neutral endopeptidase , domain2"/>
    <property type="match status" value="1"/>
</dbReference>
<evidence type="ECO:0000256" key="9">
    <source>
        <dbReference type="ARBA" id="ARBA00023157"/>
    </source>
</evidence>
<gene>
    <name evidence="16" type="primary">ECE1</name>
</gene>
<evidence type="ECO:0000256" key="10">
    <source>
        <dbReference type="ARBA" id="ARBA00023180"/>
    </source>
</evidence>
<keyword evidence="8 13" id="KW-0472">Membrane</keyword>
<dbReference type="OrthoDB" id="6475849at2759"/>
<protein>
    <recommendedName>
        <fullName evidence="4">Endothelin-converting enzyme 1</fullName>
    </recommendedName>
</protein>
<evidence type="ECO:0000256" key="6">
    <source>
        <dbReference type="ARBA" id="ARBA00022968"/>
    </source>
</evidence>